<evidence type="ECO:0008006" key="3">
    <source>
        <dbReference type="Google" id="ProtNLM"/>
    </source>
</evidence>
<gene>
    <name evidence="1" type="ORF">N0B48_03215</name>
</gene>
<dbReference type="Proteomes" id="UP001525566">
    <property type="component" value="Unassembled WGS sequence"/>
</dbReference>
<keyword evidence="2" id="KW-1185">Reference proteome</keyword>
<proteinExistence type="predicted"/>
<accession>A0ABT2IQ56</accession>
<dbReference type="RefSeq" id="WP_259836709.1">
    <property type="nucleotide sequence ID" value="NZ_JAOAMU010000001.1"/>
</dbReference>
<dbReference type="EMBL" id="JAOAMU010000001">
    <property type="protein sequence ID" value="MCT2560897.1"/>
    <property type="molecule type" value="Genomic_DNA"/>
</dbReference>
<organism evidence="1 2">
    <name type="scientific">Chryseobacterium herbae</name>
    <dbReference type="NCBI Taxonomy" id="2976476"/>
    <lineage>
        <taxon>Bacteria</taxon>
        <taxon>Pseudomonadati</taxon>
        <taxon>Bacteroidota</taxon>
        <taxon>Flavobacteriia</taxon>
        <taxon>Flavobacteriales</taxon>
        <taxon>Weeksellaceae</taxon>
        <taxon>Chryseobacterium group</taxon>
        <taxon>Chryseobacterium</taxon>
    </lineage>
</organism>
<sequence length="216" mass="25268">MKTSFFYTLLILVTSISLSRAETYKKVAEISHLIKSDTIKIKESFNENDIPVNEFLTDRLKPIRSNFKRINSITKWSSIKKKDIEGESAEGGEAVFYEQKGRLEKITERLFGETGQMLTEYYLLNGKLSFVFEKIYKYNRPLYYDVKAMKENNDTEAFDFEKSEIEENRGYFEKGKLIHVSNSLDCGAPFSGDYIAEEEKRFSESFQELLKLRNEK</sequence>
<name>A0ABT2IQ56_9FLAO</name>
<evidence type="ECO:0000313" key="1">
    <source>
        <dbReference type="EMBL" id="MCT2560897.1"/>
    </source>
</evidence>
<comment type="caution">
    <text evidence="1">The sequence shown here is derived from an EMBL/GenBank/DDBJ whole genome shotgun (WGS) entry which is preliminary data.</text>
</comment>
<reference evidence="1 2" key="1">
    <citation type="submission" date="2022-09" db="EMBL/GenBank/DDBJ databases">
        <title>Chryseobacterium oleae sp.nov., isolated from the inter-root soil of Pyrola calliantha H. Andr. in Tibet.</title>
        <authorList>
            <person name="Li Z."/>
        </authorList>
    </citation>
    <scope>NUCLEOTIDE SEQUENCE [LARGE SCALE GENOMIC DNA]</scope>
    <source>
        <strain evidence="2">pc1-10</strain>
    </source>
</reference>
<evidence type="ECO:0000313" key="2">
    <source>
        <dbReference type="Proteomes" id="UP001525566"/>
    </source>
</evidence>
<protein>
    <recommendedName>
        <fullName evidence="3">GLPGLI family protein</fullName>
    </recommendedName>
</protein>